<feature type="region of interest" description="Disordered" evidence="1">
    <location>
        <begin position="1"/>
        <end position="28"/>
    </location>
</feature>
<feature type="transmembrane region" description="Helical" evidence="2">
    <location>
        <begin position="209"/>
        <end position="228"/>
    </location>
</feature>
<proteinExistence type="predicted"/>
<keyword evidence="4" id="KW-1185">Reference proteome</keyword>
<organism evidence="3 4">
    <name type="scientific">Streptacidiphilus pinicola</name>
    <dbReference type="NCBI Taxonomy" id="2219663"/>
    <lineage>
        <taxon>Bacteria</taxon>
        <taxon>Bacillati</taxon>
        <taxon>Actinomycetota</taxon>
        <taxon>Actinomycetes</taxon>
        <taxon>Kitasatosporales</taxon>
        <taxon>Streptomycetaceae</taxon>
        <taxon>Streptacidiphilus</taxon>
    </lineage>
</organism>
<feature type="transmembrane region" description="Helical" evidence="2">
    <location>
        <begin position="180"/>
        <end position="200"/>
    </location>
</feature>
<feature type="transmembrane region" description="Helical" evidence="2">
    <location>
        <begin position="443"/>
        <end position="466"/>
    </location>
</feature>
<keyword evidence="2" id="KW-0472">Membrane</keyword>
<dbReference type="EMBL" id="QKYN01000036">
    <property type="protein sequence ID" value="RAG85895.1"/>
    <property type="molecule type" value="Genomic_DNA"/>
</dbReference>
<evidence type="ECO:0000313" key="3">
    <source>
        <dbReference type="EMBL" id="RAG85895.1"/>
    </source>
</evidence>
<feature type="transmembrane region" description="Helical" evidence="2">
    <location>
        <begin position="408"/>
        <end position="431"/>
    </location>
</feature>
<reference evidence="3 4" key="1">
    <citation type="submission" date="2018-06" db="EMBL/GenBank/DDBJ databases">
        <title>Streptacidiphilus pinicola sp. nov., isolated from pine grove soil.</title>
        <authorList>
            <person name="Roh S.G."/>
            <person name="Park S."/>
            <person name="Kim M.-K."/>
            <person name="Yun B.-R."/>
            <person name="Park J."/>
            <person name="Kim M.J."/>
            <person name="Kim Y.S."/>
            <person name="Kim S.B."/>
        </authorList>
    </citation>
    <scope>NUCLEOTIDE SEQUENCE [LARGE SCALE GENOMIC DNA]</scope>
    <source>
        <strain evidence="3 4">MMS16-CNU450</strain>
    </source>
</reference>
<feature type="transmembrane region" description="Helical" evidence="2">
    <location>
        <begin position="100"/>
        <end position="121"/>
    </location>
</feature>
<feature type="transmembrane region" description="Helical" evidence="2">
    <location>
        <begin position="299"/>
        <end position="319"/>
    </location>
</feature>
<comment type="caution">
    <text evidence="3">The sequence shown here is derived from an EMBL/GenBank/DDBJ whole genome shotgun (WGS) entry which is preliminary data.</text>
</comment>
<dbReference type="GO" id="GO:0016740">
    <property type="term" value="F:transferase activity"/>
    <property type="evidence" value="ECO:0007669"/>
    <property type="project" value="UniProtKB-KW"/>
</dbReference>
<name>A0A2X0K9E3_9ACTN</name>
<feature type="transmembrane region" description="Helical" evidence="2">
    <location>
        <begin position="261"/>
        <end position="287"/>
    </location>
</feature>
<evidence type="ECO:0000256" key="2">
    <source>
        <dbReference type="SAM" id="Phobius"/>
    </source>
</evidence>
<dbReference type="Proteomes" id="UP000248889">
    <property type="component" value="Unassembled WGS sequence"/>
</dbReference>
<evidence type="ECO:0000256" key="1">
    <source>
        <dbReference type="SAM" id="MobiDB-lite"/>
    </source>
</evidence>
<feature type="transmembrane region" description="Helical" evidence="2">
    <location>
        <begin position="75"/>
        <end position="93"/>
    </location>
</feature>
<feature type="transmembrane region" description="Helical" evidence="2">
    <location>
        <begin position="34"/>
        <end position="55"/>
    </location>
</feature>
<accession>A0A2X0K9E3</accession>
<feature type="compositionally biased region" description="Low complexity" evidence="1">
    <location>
        <begin position="609"/>
        <end position="626"/>
    </location>
</feature>
<keyword evidence="3" id="KW-0808">Transferase</keyword>
<sequence length="626" mass="68673">MAGTLRPPATRNTPVPPAPAEPADPRGVRTNRRVTVRTVVTCAVPPVALTLWLLSLRHVHVGRMGDLGLLQVLPVLFWVALGLLTLGFVVTLHADRLSRVWPAVYVVSLIAIIHATPSILYPTLRYSWAWKHVDVVDALLRNGGAVPHPGWLDIYNQWPGFFAANGLVLRLTGLPSAMGYAHWATPVVNVLMIGPLLLLYRSLTRQRKLIWGAVWIFFSCSWIGQDYFAPQTFDFLLYVTLIGLVVKQLTSPGPPRWRLPLLGMVVLMETVLVSSHQLTPLMLIVTLTALSVPRRNRRTVLPVLASAVVLQAVWFATAARPYIAANLGSFIKALTSPDSNAPTWLTGLGTPAAGQILLAWIDRGLSAAVLLLAVVALVRRRWTRHTVLPWLALAPLPMPALNSYGGEMIFRAFMFALPATAMLTATLVVRVRQPGMPRIRPPGWLRVAATYVLLLGFLGGLVFGYYGKEQMEYFTAKEASATSYLDRVVPTGSTIVSVTNNIPNIDNQYELHSRVVIAWNSVQNRRLLISSPLAGLEEAVALDAPPGPVYLILNRGQTAECYITGVLPADTVSRLETAVDHSRIFAPVYRNSDAVVYVLVDRSNPALQPRPGQSKPSQQQPQQGGR</sequence>
<dbReference type="AlphaFoldDB" id="A0A2X0K9E3"/>
<evidence type="ECO:0000313" key="4">
    <source>
        <dbReference type="Proteomes" id="UP000248889"/>
    </source>
</evidence>
<keyword evidence="2" id="KW-1133">Transmembrane helix</keyword>
<keyword evidence="2" id="KW-0812">Transmembrane</keyword>
<feature type="transmembrane region" description="Helical" evidence="2">
    <location>
        <begin position="357"/>
        <end position="378"/>
    </location>
</feature>
<protein>
    <submittedName>
        <fullName evidence="3">Glycosyltransferase</fullName>
    </submittedName>
</protein>
<feature type="region of interest" description="Disordered" evidence="1">
    <location>
        <begin position="605"/>
        <end position="626"/>
    </location>
</feature>
<gene>
    <name evidence="3" type="ORF">DN069_08950</name>
</gene>